<comment type="subcellular location">
    <subcellularLocation>
        <location evidence="1">Periplasm</location>
    </subcellularLocation>
</comment>
<proteinExistence type="predicted"/>
<organism evidence="7 8">
    <name type="scientific">Winslowiella toletana</name>
    <dbReference type="NCBI Taxonomy" id="92490"/>
    <lineage>
        <taxon>Bacteria</taxon>
        <taxon>Pseudomonadati</taxon>
        <taxon>Pseudomonadota</taxon>
        <taxon>Gammaproteobacteria</taxon>
        <taxon>Enterobacterales</taxon>
        <taxon>Erwiniaceae</taxon>
        <taxon>Winslowiella</taxon>
    </lineage>
</organism>
<dbReference type="InterPro" id="IPR008929">
    <property type="entry name" value="Chondroitin_lyas"/>
</dbReference>
<evidence type="ECO:0000313" key="7">
    <source>
        <dbReference type="EMBL" id="MBP2168887.1"/>
    </source>
</evidence>
<keyword evidence="3" id="KW-0574">Periplasm</keyword>
<keyword evidence="2" id="KW-0732">Signal</keyword>
<keyword evidence="8" id="KW-1185">Reference proteome</keyword>
<dbReference type="PANTHER" id="PTHR39210">
    <property type="entry name" value="HEPARIN-SULFATE LYASE"/>
    <property type="match status" value="1"/>
</dbReference>
<evidence type="ECO:0000313" key="8">
    <source>
        <dbReference type="Proteomes" id="UP001195624"/>
    </source>
</evidence>
<dbReference type="PANTHER" id="PTHR39210:SF1">
    <property type="entry name" value="HEPARIN-SULFATE LYASE"/>
    <property type="match status" value="1"/>
</dbReference>
<accession>A0ABS4P8A8</accession>
<dbReference type="Pfam" id="PF07940">
    <property type="entry name" value="Hepar_II_III_C"/>
    <property type="match status" value="1"/>
</dbReference>
<dbReference type="RefSeq" id="WP_017799674.1">
    <property type="nucleotide sequence ID" value="NZ_JAGGMQ010000001.1"/>
</dbReference>
<evidence type="ECO:0000259" key="5">
    <source>
        <dbReference type="Pfam" id="PF05426"/>
    </source>
</evidence>
<sequence length="697" mass="78383">MSWQPLLIDHADLDSFRKEVGTNSLLGRSLNQQIEQLNHWLQQPLEIPGHGEAGGPEHSRHKLNYQIINQAGRLWLITDDQRYRDAALTLLTGYADCYPQLGSATSRDTNPPGRLFHQTLNEHMFLLYAAEGYHCIISTLNADDRQHIEENLLRLMALEAMTLHADTFDIVHNHGLWSVAAVAICGYVLNDQQLVDKSLYGLAGDSKSGGFFAQLDGLFSPDGYYIEGPYYHRFGLRPLLLLAEAIARRQPELDIWHYRQQLIYRTCYTLFALAFPDDRLPALNDASRSMSLKDEGALIAVSICWCRYGADARLAALAARQGALWLGSGAAELSRAVAAGVQAEIWPSLLVRDGEQGECGAIAVLRQRDKQQDSHMVLLWYGQHGSIPRLHSALNHGHFDGLHLSWFNRGREVLKDYGFGRWVNVEPKFGGRYIPENNSYCKQTVAHNTVVVDQRSQNQGKSALAEQRHGETCFFITDHPYGQGVSAQLQEYYEGVTMRRTVLMLQIDDSAKPLLLDLYSLHSQQQHQYDYCLHADGQLVNTNFQYSDEKSWNPLGERDGYQHLWRCAQGEIAAGDSALISWLDGDSFYSACCALPEGGEAIIARSGASDPHFNLRSEPAWIWRTHGDNVLFACAIETHGYFDEATETSIDARGKVQRVKVEKQLPDCSEVSVHFVDGRVMTVVVTRESFDISWQTA</sequence>
<comment type="caution">
    <text evidence="7">The sequence shown here is derived from an EMBL/GenBank/DDBJ whole genome shotgun (WGS) entry which is preliminary data.</text>
</comment>
<dbReference type="Proteomes" id="UP001195624">
    <property type="component" value="Unassembled WGS sequence"/>
</dbReference>
<evidence type="ECO:0000256" key="3">
    <source>
        <dbReference type="ARBA" id="ARBA00022764"/>
    </source>
</evidence>
<name>A0ABS4P8A8_9GAMM</name>
<reference evidence="8" key="1">
    <citation type="submission" date="2023-07" db="EMBL/GenBank/DDBJ databases">
        <title>Genome mining of underrepresented organisms for secondary metabolites.</title>
        <authorList>
            <person name="D'Agostino P.M."/>
        </authorList>
    </citation>
    <scope>NUCLEOTIDE SEQUENCE [LARGE SCALE GENOMIC DNA]</scope>
    <source>
        <strain evidence="8">WS4403</strain>
    </source>
</reference>
<dbReference type="Gene3D" id="1.50.10.100">
    <property type="entry name" value="Chondroitin AC/alginate lyase"/>
    <property type="match status" value="1"/>
</dbReference>
<dbReference type="EMBL" id="JAGGMQ010000001">
    <property type="protein sequence ID" value="MBP2168887.1"/>
    <property type="molecule type" value="Genomic_DNA"/>
</dbReference>
<dbReference type="InterPro" id="IPR008397">
    <property type="entry name" value="Alginate_lyase_dom"/>
</dbReference>
<dbReference type="SUPFAM" id="SSF48230">
    <property type="entry name" value="Chondroitin AC/alginate lyase"/>
    <property type="match status" value="1"/>
</dbReference>
<feature type="domain" description="Heparinase II/III-like C-terminal" evidence="6">
    <location>
        <begin position="391"/>
        <end position="619"/>
    </location>
</feature>
<dbReference type="Gene3D" id="2.70.98.70">
    <property type="match status" value="1"/>
</dbReference>
<gene>
    <name evidence="7" type="ORF">J2125_002079</name>
</gene>
<evidence type="ECO:0000259" key="6">
    <source>
        <dbReference type="Pfam" id="PF07940"/>
    </source>
</evidence>
<keyword evidence="4" id="KW-0456">Lyase</keyword>
<evidence type="ECO:0000256" key="2">
    <source>
        <dbReference type="ARBA" id="ARBA00022729"/>
    </source>
</evidence>
<dbReference type="Pfam" id="PF05426">
    <property type="entry name" value="Alginate_lyase"/>
    <property type="match status" value="1"/>
</dbReference>
<evidence type="ECO:0000256" key="1">
    <source>
        <dbReference type="ARBA" id="ARBA00004418"/>
    </source>
</evidence>
<protein>
    <submittedName>
        <fullName evidence="7">Uncharacterized protein</fullName>
    </submittedName>
</protein>
<dbReference type="InterPro" id="IPR012480">
    <property type="entry name" value="Hepar_II_III_C"/>
</dbReference>
<feature type="domain" description="Alginate lyase" evidence="5">
    <location>
        <begin position="72"/>
        <end position="260"/>
    </location>
</feature>
<evidence type="ECO:0000256" key="4">
    <source>
        <dbReference type="ARBA" id="ARBA00023239"/>
    </source>
</evidence>